<dbReference type="Proteomes" id="UP000554342">
    <property type="component" value="Unassembled WGS sequence"/>
</dbReference>
<keyword evidence="2" id="KW-1185">Reference proteome</keyword>
<proteinExistence type="predicted"/>
<sequence length="50" mass="5718">MAEAKTAFDAYRPLYLKSRPSILTARIMARMNEGYSAFASDPQFRKLFKG</sequence>
<reference evidence="1 2" key="1">
    <citation type="submission" date="2020-08" db="EMBL/GenBank/DDBJ databases">
        <title>Genomic Encyclopedia of Type Strains, Phase IV (KMG-IV): sequencing the most valuable type-strain genomes for metagenomic binning, comparative biology and taxonomic classification.</title>
        <authorList>
            <person name="Goeker M."/>
        </authorList>
    </citation>
    <scope>NUCLEOTIDE SEQUENCE [LARGE SCALE GENOMIC DNA]</scope>
    <source>
        <strain evidence="1 2">DSM 27203</strain>
    </source>
</reference>
<dbReference type="AlphaFoldDB" id="A0A840YZS6"/>
<accession>A0A840YZS6</accession>
<dbReference type="EMBL" id="JACIJI010000003">
    <property type="protein sequence ID" value="MBB5718992.1"/>
    <property type="molecule type" value="Genomic_DNA"/>
</dbReference>
<organism evidence="1 2">
    <name type="scientific">Stakelama sediminis</name>
    <dbReference type="NCBI Taxonomy" id="463200"/>
    <lineage>
        <taxon>Bacteria</taxon>
        <taxon>Pseudomonadati</taxon>
        <taxon>Pseudomonadota</taxon>
        <taxon>Alphaproteobacteria</taxon>
        <taxon>Sphingomonadales</taxon>
        <taxon>Sphingomonadaceae</taxon>
        <taxon>Stakelama</taxon>
    </lineage>
</organism>
<gene>
    <name evidence="1" type="ORF">FHR23_001930</name>
</gene>
<evidence type="ECO:0000313" key="2">
    <source>
        <dbReference type="Proteomes" id="UP000554342"/>
    </source>
</evidence>
<evidence type="ECO:0000313" key="1">
    <source>
        <dbReference type="EMBL" id="MBB5718992.1"/>
    </source>
</evidence>
<comment type="caution">
    <text evidence="1">The sequence shown here is derived from an EMBL/GenBank/DDBJ whole genome shotgun (WGS) entry which is preliminary data.</text>
</comment>
<protein>
    <submittedName>
        <fullName evidence="1">Uncharacterized protein</fullName>
    </submittedName>
</protein>
<name>A0A840YZS6_9SPHN</name>